<organism evidence="2">
    <name type="scientific">marine sediment metagenome</name>
    <dbReference type="NCBI Taxonomy" id="412755"/>
    <lineage>
        <taxon>unclassified sequences</taxon>
        <taxon>metagenomes</taxon>
        <taxon>ecological metagenomes</taxon>
    </lineage>
</organism>
<evidence type="ECO:0000259" key="1">
    <source>
        <dbReference type="Pfam" id="PF05157"/>
    </source>
</evidence>
<feature type="non-terminal residue" evidence="2">
    <location>
        <position position="152"/>
    </location>
</feature>
<proteinExistence type="predicted"/>
<sequence length="152" mass="17026">MPKKRGHLGEILYKAGVVKKEALVDAIKTSRANKKRLGEVLLELGLVNEDTLTKAIAKQFGLKYVNPEKISIPAEAMKLIPPDVMQKHNILPLGMNNGRLKLIISDPLDLDMMDAIRFRLNAELDCYLASPSKIRSYIKESLGQTEEVVEEE</sequence>
<dbReference type="InterPro" id="IPR037257">
    <property type="entry name" value="T2SS_E_N_sf"/>
</dbReference>
<dbReference type="PANTHER" id="PTHR30258:SF3">
    <property type="entry name" value="SLL1921 PROTEIN"/>
    <property type="match status" value="1"/>
</dbReference>
<comment type="caution">
    <text evidence="2">The sequence shown here is derived from an EMBL/GenBank/DDBJ whole genome shotgun (WGS) entry which is preliminary data.</text>
</comment>
<dbReference type="GO" id="GO:0016887">
    <property type="term" value="F:ATP hydrolysis activity"/>
    <property type="evidence" value="ECO:0007669"/>
    <property type="project" value="TreeGrafter"/>
</dbReference>
<name>X0SRS5_9ZZZZ</name>
<protein>
    <recommendedName>
        <fullName evidence="1">Type II secretion system protein GspE N-terminal domain-containing protein</fullName>
    </recommendedName>
</protein>
<dbReference type="AlphaFoldDB" id="X0SRS5"/>
<dbReference type="Pfam" id="PF05157">
    <property type="entry name" value="MshEN"/>
    <property type="match status" value="1"/>
</dbReference>
<dbReference type="FunFam" id="3.30.300.160:FF:000002">
    <property type="entry name" value="Type II secretion system protein E"/>
    <property type="match status" value="1"/>
</dbReference>
<dbReference type="EMBL" id="BARS01000883">
    <property type="protein sequence ID" value="GAF83769.1"/>
    <property type="molecule type" value="Genomic_DNA"/>
</dbReference>
<reference evidence="2" key="1">
    <citation type="journal article" date="2014" name="Front. Microbiol.">
        <title>High frequency of phylogenetically diverse reductive dehalogenase-homologous genes in deep subseafloor sedimentary metagenomes.</title>
        <authorList>
            <person name="Kawai M."/>
            <person name="Futagami T."/>
            <person name="Toyoda A."/>
            <person name="Takaki Y."/>
            <person name="Nishi S."/>
            <person name="Hori S."/>
            <person name="Arai W."/>
            <person name="Tsubouchi T."/>
            <person name="Morono Y."/>
            <person name="Uchiyama I."/>
            <person name="Ito T."/>
            <person name="Fujiyama A."/>
            <person name="Inagaki F."/>
            <person name="Takami H."/>
        </authorList>
    </citation>
    <scope>NUCLEOTIDE SEQUENCE</scope>
    <source>
        <strain evidence="2">Expedition CK06-06</strain>
    </source>
</reference>
<accession>X0SRS5</accession>
<dbReference type="PANTHER" id="PTHR30258">
    <property type="entry name" value="TYPE II SECRETION SYSTEM PROTEIN GSPE-RELATED"/>
    <property type="match status" value="1"/>
</dbReference>
<dbReference type="InterPro" id="IPR007831">
    <property type="entry name" value="T2SS_GspE_N"/>
</dbReference>
<feature type="domain" description="Type II secretion system protein GspE N-terminal" evidence="1">
    <location>
        <begin position="60"/>
        <end position="146"/>
    </location>
</feature>
<evidence type="ECO:0000313" key="2">
    <source>
        <dbReference type="EMBL" id="GAF83769.1"/>
    </source>
</evidence>
<dbReference type="GO" id="GO:0005886">
    <property type="term" value="C:plasma membrane"/>
    <property type="evidence" value="ECO:0007669"/>
    <property type="project" value="TreeGrafter"/>
</dbReference>
<dbReference type="SUPFAM" id="SSF160246">
    <property type="entry name" value="EspE N-terminal domain-like"/>
    <property type="match status" value="1"/>
</dbReference>
<dbReference type="Gene3D" id="3.30.300.160">
    <property type="entry name" value="Type II secretion system, protein E, N-terminal domain"/>
    <property type="match status" value="1"/>
</dbReference>
<gene>
    <name evidence="2" type="ORF">S01H1_01926</name>
</gene>